<gene>
    <name evidence="1" type="ordered locus">BLASA_2015</name>
</gene>
<protein>
    <submittedName>
        <fullName evidence="1">Uncharacterized protein</fullName>
    </submittedName>
</protein>
<dbReference type="KEGG" id="bsd:BLASA_2015"/>
<dbReference type="OrthoDB" id="4871412at2"/>
<keyword evidence="2" id="KW-1185">Reference proteome</keyword>
<evidence type="ECO:0000313" key="1">
    <source>
        <dbReference type="EMBL" id="CCG02929.1"/>
    </source>
</evidence>
<dbReference type="eggNOG" id="ENOG502ZSFY">
    <property type="taxonomic scope" value="Bacteria"/>
</dbReference>
<reference evidence="1 2" key="1">
    <citation type="journal article" date="2012" name="J. Bacteriol.">
        <title>Genome Sequence of Blastococcus saxobsidens DD2, a Stone-Inhabiting Bacterium.</title>
        <authorList>
            <person name="Chouaia B."/>
            <person name="Crotti E."/>
            <person name="Brusetti L."/>
            <person name="Daffonchio D."/>
            <person name="Essoussi I."/>
            <person name="Nouioui I."/>
            <person name="Sbissi I."/>
            <person name="Ghodhbane-Gtari F."/>
            <person name="Gtari M."/>
            <person name="Vacherie B."/>
            <person name="Barbe V."/>
            <person name="Medigue C."/>
            <person name="Gury J."/>
            <person name="Pujic P."/>
            <person name="Normand P."/>
        </authorList>
    </citation>
    <scope>NUCLEOTIDE SEQUENCE [LARGE SCALE GENOMIC DNA]</scope>
    <source>
        <strain evidence="1 2">DD2</strain>
    </source>
</reference>
<dbReference type="AlphaFoldDB" id="H6RRT5"/>
<sequence>MITVLVAQVTVPTLALLDEPPTRFGFQMYSAQGGVEVTATDVHGSRFTPDLTNSLAGSLRPEFDWTRSLPEFVCEVTPRAVGVTVTQPEQKRSVRCD</sequence>
<dbReference type="RefSeq" id="WP_014375812.1">
    <property type="nucleotide sequence ID" value="NC_016943.1"/>
</dbReference>
<dbReference type="Proteomes" id="UP000007517">
    <property type="component" value="Chromosome"/>
</dbReference>
<dbReference type="STRING" id="1146883.BLASA_2015"/>
<dbReference type="EMBL" id="FO117623">
    <property type="protein sequence ID" value="CCG02929.1"/>
    <property type="molecule type" value="Genomic_DNA"/>
</dbReference>
<name>H6RRT5_BLASD</name>
<evidence type="ECO:0000313" key="2">
    <source>
        <dbReference type="Proteomes" id="UP000007517"/>
    </source>
</evidence>
<proteinExistence type="predicted"/>
<accession>H6RRT5</accession>
<dbReference type="HOGENOM" id="CLU_2356894_0_0_11"/>
<organism evidence="1 2">
    <name type="scientific">Blastococcus saxobsidens (strain DD2)</name>
    <dbReference type="NCBI Taxonomy" id="1146883"/>
    <lineage>
        <taxon>Bacteria</taxon>
        <taxon>Bacillati</taxon>
        <taxon>Actinomycetota</taxon>
        <taxon>Actinomycetes</taxon>
        <taxon>Geodermatophilales</taxon>
        <taxon>Geodermatophilaceae</taxon>
        <taxon>Blastococcus</taxon>
    </lineage>
</organism>
<reference evidence="2" key="2">
    <citation type="submission" date="2012-02" db="EMBL/GenBank/DDBJ databases">
        <title>Complete genome sequence of Blastococcus saxobsidens strain DD2.</title>
        <authorList>
            <person name="Genoscope."/>
        </authorList>
    </citation>
    <scope>NUCLEOTIDE SEQUENCE [LARGE SCALE GENOMIC DNA]</scope>
    <source>
        <strain evidence="2">DD2</strain>
    </source>
</reference>